<accession>A0A0F9THY8</accession>
<gene>
    <name evidence="1" type="ORF">LCGC14_0389490</name>
</gene>
<organism evidence="1">
    <name type="scientific">marine sediment metagenome</name>
    <dbReference type="NCBI Taxonomy" id="412755"/>
    <lineage>
        <taxon>unclassified sequences</taxon>
        <taxon>metagenomes</taxon>
        <taxon>ecological metagenomes</taxon>
    </lineage>
</organism>
<dbReference type="EMBL" id="LAZR01000324">
    <property type="protein sequence ID" value="KKN74532.1"/>
    <property type="molecule type" value="Genomic_DNA"/>
</dbReference>
<dbReference type="NCBIfam" id="NF032893">
    <property type="entry name" value="tail-700"/>
    <property type="match status" value="2"/>
</dbReference>
<name>A0A0F9THY8_9ZZZZ</name>
<reference evidence="1" key="1">
    <citation type="journal article" date="2015" name="Nature">
        <title>Complex archaea that bridge the gap between prokaryotes and eukaryotes.</title>
        <authorList>
            <person name="Spang A."/>
            <person name="Saw J.H."/>
            <person name="Jorgensen S.L."/>
            <person name="Zaremba-Niedzwiedzka K."/>
            <person name="Martijn J."/>
            <person name="Lind A.E."/>
            <person name="van Eijk R."/>
            <person name="Schleper C."/>
            <person name="Guy L."/>
            <person name="Ettema T.J."/>
        </authorList>
    </citation>
    <scope>NUCLEOTIDE SEQUENCE</scope>
</reference>
<evidence type="ECO:0000313" key="1">
    <source>
        <dbReference type="EMBL" id="KKN74532.1"/>
    </source>
</evidence>
<proteinExistence type="predicted"/>
<comment type="caution">
    <text evidence="1">The sequence shown here is derived from an EMBL/GenBank/DDBJ whole genome shotgun (WGS) entry which is preliminary data.</text>
</comment>
<protein>
    <submittedName>
        <fullName evidence="1">Uncharacterized protein</fullName>
    </submittedName>
</protein>
<sequence>MAGDPLIDALFPAEAGGDIPTSRGDPLVDALFGVESRVPQPEEKARPEAGVGSEFITGIGAGLKSLGGQFTAAAGVVSQLVGAEETAQGLFESAAETEAEIQAETPRAVGFEQAFDSPGNFVTWLSRMTGEQIPVLGTILLGGGLGGIVGGLIGRGVLTAAEAGSVLARAGGLAQKFGVAAGGIGAAAGFETGATAGEQFQAVGEVQPGVSLAAGVAKGALEVIVPFGLAKVLGISSAAAGGVLARITESLTKIQSRTGRALVTGAVAAPVEGATELMQEAIDLGVRSYVDENFQALGPEGVQRLLEASTTGLFMGVIFGGAAGGLSKRPVDDLEVDDFDPGSATGRVKPQGEVKEAKVEEAVREPLKSKFEGEAVPEPARAEPTVAVSLDGAAVEVEREQPPSSETFQEASVIISLGLNKIEAGDLATVVNAYNRSLAEAEVVVPPTDTTAYWQGLDAWISEKILEEGKGLTSLDNSLRSIGRELKSLYGKEDIQQPRPVIPHELTSTGKVTVDEVLSLDHSIMGDTSPVLTVDGNFRDTSGDHEAFASEVSDGTAAIRDIQKSHGVIRASGVFVNTGGEVSAGFEIVKDQPVTKAQLDTVRKIQKNVNILYIDISDGEGLRYTFKIRGKSFEILKLADVKGKFKVPKTFNELLAMVKKDSEEIEDNIQQLRKDISTRGETSTEGIFESVYKASLAESVKDNAQVLENMGLNPDSISHTPEGTKVDRVLKRMKVPRGKRRKLRALTDRYGKIREWGINVIQLAKDNPHIQGLVRYVELMDRMWSEKMGIVADTDEILRKWMASMSVGMQDRFAKFLFDMDGMEYLTEEEVEAGVSRFPTDEEFGALVRKHKLSREAVEMYRLVRDSTGDILNRVEAADLDRAGKTFSDPAMLAQETNRIKASMNRLRERPYFPHSRFGDYALIVHNLTADGEIDTVAYFEQFEDKAAAQAQVEAVREEFPEEGEFTDVGLRLIPDDVKSFKGMPPQLLEQMKAELSKSDMLTDEMRDWLDLFAGEFLPGKSFRKRLLRRKNVPGFSVDALRSYASYMRSAAGHVSRIKFNGDMDQTIFDMKAEMRALTPGTDVTKRSGIISFVERHKEEVLNPKADFAELRSVAFIWYLGFVPASAALNFTQVPMVAYPFLASRFPSAFDTKTINALKNGILRIHNTYRNKTKDVSDFKVWALDRAMSQNVINESLATELAAVADGNNMAKLIPGSPMQRFIAQTAHWSAFLFHHSEMINRGIVFDAGVELALANPDTKYLTELREAKSLEFEEVVKEGKTPSEAMAYIAGKDAVEGSQFQYSLWARPRFMRGKKAVIFTFFMFQQNMLRFALRDPGAARYWLMMLFAAGVMGLPGAEDLAAVAKWMARKFDKDFDVERELREFSLALLDDKVAPDMMLHGLSRIGFGIPQAMELIGLPRPSFDFSANLSMGQLVPGLQELTSVGGDFESRFSRATTDMAGATIGIGINAIKALTDDALPAGDWKRWERAMPRALRNMSKANRFLTEGRERNRADATVVEFDASDSNHVAEIFAQLTGFTPLRLSRRWDRDRMVKEAEMYWSTRRNTLMKQLDHARVLDDRALEKSIKGKIRQYNHEIPFGSMRISHANLRASAKARARSRRLQEAGIPSVKGLRPLARGISALFPEVEEDVEEIRVR</sequence>